<dbReference type="PROSITE" id="PS50994">
    <property type="entry name" value="INTEGRASE"/>
    <property type="match status" value="1"/>
</dbReference>
<dbReference type="GO" id="GO:0015074">
    <property type="term" value="P:DNA integration"/>
    <property type="evidence" value="ECO:0007669"/>
    <property type="project" value="InterPro"/>
</dbReference>
<dbReference type="InterPro" id="IPR036397">
    <property type="entry name" value="RNaseH_sf"/>
</dbReference>
<dbReference type="InterPro" id="IPR001584">
    <property type="entry name" value="Integrase_cat-core"/>
</dbReference>
<feature type="domain" description="Integrase catalytic" evidence="1">
    <location>
        <begin position="31"/>
        <end position="155"/>
    </location>
</feature>
<comment type="caution">
    <text evidence="2">The sequence shown here is derived from an EMBL/GenBank/DDBJ whole genome shotgun (WGS) entry which is preliminary data.</text>
</comment>
<dbReference type="InterPro" id="IPR056924">
    <property type="entry name" value="SH3_Tf2-1"/>
</dbReference>
<evidence type="ECO:0000259" key="1">
    <source>
        <dbReference type="PROSITE" id="PS50994"/>
    </source>
</evidence>
<proteinExistence type="predicted"/>
<accession>A0A5D3CLH4</accession>
<sequence length="203" mass="23578">MSGELHWKGMKKDVNKYVEQCDICQHNKTEATRPTAKQVAKVFIDKVVQKHGNPKSIITDRDKIILSNFWKELFANMGTILKRTTTFHPQTDGQTERVNRTKKMADLKRRELRFKVGDKVYLKLRPYRQCSLATKRCGKLAPKFYGPYKIIEEVGEVTNRLQLPPEAIIHNVFHVSQLKLKLGKQHQVQHEAPILTGEFELQL</sequence>
<dbReference type="Gene3D" id="3.30.420.10">
    <property type="entry name" value="Ribonuclease H-like superfamily/Ribonuclease H"/>
    <property type="match status" value="1"/>
</dbReference>
<dbReference type="SUPFAM" id="SSF53098">
    <property type="entry name" value="Ribonuclease H-like"/>
    <property type="match status" value="1"/>
</dbReference>
<dbReference type="Proteomes" id="UP000321947">
    <property type="component" value="Unassembled WGS sequence"/>
</dbReference>
<dbReference type="GO" id="GO:0003676">
    <property type="term" value="F:nucleic acid binding"/>
    <property type="evidence" value="ECO:0007669"/>
    <property type="project" value="InterPro"/>
</dbReference>
<gene>
    <name evidence="2" type="ORF">E5676_scaffold73G00550</name>
</gene>
<dbReference type="EMBL" id="SSTD01010919">
    <property type="protein sequence ID" value="TYK11069.1"/>
    <property type="molecule type" value="Genomic_DNA"/>
</dbReference>
<dbReference type="Pfam" id="PF24626">
    <property type="entry name" value="SH3_Tf2-1"/>
    <property type="match status" value="1"/>
</dbReference>
<dbReference type="InterPro" id="IPR012337">
    <property type="entry name" value="RNaseH-like_sf"/>
</dbReference>
<dbReference type="AlphaFoldDB" id="A0A5D3CLH4"/>
<evidence type="ECO:0000313" key="3">
    <source>
        <dbReference type="Proteomes" id="UP000321947"/>
    </source>
</evidence>
<dbReference type="PANTHER" id="PTHR35046:SF26">
    <property type="entry name" value="RNA-DIRECTED DNA POLYMERASE"/>
    <property type="match status" value="1"/>
</dbReference>
<name>A0A5D3CLH4_CUCMM</name>
<evidence type="ECO:0000313" key="2">
    <source>
        <dbReference type="EMBL" id="TYK11069.1"/>
    </source>
</evidence>
<organism evidence="2 3">
    <name type="scientific">Cucumis melo var. makuwa</name>
    <name type="common">Oriental melon</name>
    <dbReference type="NCBI Taxonomy" id="1194695"/>
    <lineage>
        <taxon>Eukaryota</taxon>
        <taxon>Viridiplantae</taxon>
        <taxon>Streptophyta</taxon>
        <taxon>Embryophyta</taxon>
        <taxon>Tracheophyta</taxon>
        <taxon>Spermatophyta</taxon>
        <taxon>Magnoliopsida</taxon>
        <taxon>eudicotyledons</taxon>
        <taxon>Gunneridae</taxon>
        <taxon>Pentapetalae</taxon>
        <taxon>rosids</taxon>
        <taxon>fabids</taxon>
        <taxon>Cucurbitales</taxon>
        <taxon>Cucurbitaceae</taxon>
        <taxon>Benincaseae</taxon>
        <taxon>Cucumis</taxon>
    </lineage>
</organism>
<reference evidence="2 3" key="1">
    <citation type="submission" date="2019-08" db="EMBL/GenBank/DDBJ databases">
        <title>Draft genome sequences of two oriental melons (Cucumis melo L. var makuwa).</title>
        <authorList>
            <person name="Kwon S.-Y."/>
        </authorList>
    </citation>
    <scope>NUCLEOTIDE SEQUENCE [LARGE SCALE GENOMIC DNA]</scope>
    <source>
        <strain evidence="3">cv. Chang Bougi</strain>
        <tissue evidence="2">Leaf</tissue>
    </source>
</reference>
<dbReference type="Pfam" id="PF17921">
    <property type="entry name" value="Integrase_H2C2"/>
    <property type="match status" value="1"/>
</dbReference>
<dbReference type="PANTHER" id="PTHR35046">
    <property type="entry name" value="ZINC KNUCKLE (CCHC-TYPE) FAMILY PROTEIN"/>
    <property type="match status" value="1"/>
</dbReference>
<dbReference type="Gene3D" id="1.10.340.70">
    <property type="match status" value="1"/>
</dbReference>
<dbReference type="InterPro" id="IPR041588">
    <property type="entry name" value="Integrase_H2C2"/>
</dbReference>
<protein>
    <submittedName>
        <fullName evidence="2">Retrotransposon protein, putative, unclassified</fullName>
    </submittedName>
</protein>